<dbReference type="RefSeq" id="XP_005647551.1">
    <property type="nucleotide sequence ID" value="XM_005647494.1"/>
</dbReference>
<keyword evidence="1" id="KW-0472">Membrane</keyword>
<dbReference type="PANTHER" id="PTHR37251:SF1">
    <property type="entry name" value="MITOCHONDRIAL IMPORT RECEPTOR SUBUNIT TOM5 HOMOLOG"/>
    <property type="match status" value="1"/>
</dbReference>
<dbReference type="Proteomes" id="UP000007264">
    <property type="component" value="Unassembled WGS sequence"/>
</dbReference>
<dbReference type="GO" id="GO:0005742">
    <property type="term" value="C:mitochondrial outer membrane translocase complex"/>
    <property type="evidence" value="ECO:0007669"/>
    <property type="project" value="InterPro"/>
</dbReference>
<dbReference type="KEGG" id="csl:COCSUDRAFT_53482"/>
<dbReference type="OrthoDB" id="5514856at2759"/>
<dbReference type="AlphaFoldDB" id="I0YX88"/>
<dbReference type="PANTHER" id="PTHR37251">
    <property type="entry name" value="MITOCHONDRIAL IMPORT RECEPTOR SUBUNIT TOM5 HOMOLOG"/>
    <property type="match status" value="1"/>
</dbReference>
<name>I0YX88_COCSC</name>
<accession>I0YX88</accession>
<organism evidence="2 3">
    <name type="scientific">Coccomyxa subellipsoidea (strain C-169)</name>
    <name type="common">Green microalga</name>
    <dbReference type="NCBI Taxonomy" id="574566"/>
    <lineage>
        <taxon>Eukaryota</taxon>
        <taxon>Viridiplantae</taxon>
        <taxon>Chlorophyta</taxon>
        <taxon>core chlorophytes</taxon>
        <taxon>Trebouxiophyceae</taxon>
        <taxon>Trebouxiophyceae incertae sedis</taxon>
        <taxon>Coccomyxaceae</taxon>
        <taxon>Coccomyxa</taxon>
        <taxon>Coccomyxa subellipsoidea</taxon>
    </lineage>
</organism>
<dbReference type="InterPro" id="IPR034553">
    <property type="entry name" value="TOM5_viridi"/>
</dbReference>
<dbReference type="EMBL" id="AGSI01000008">
    <property type="protein sequence ID" value="EIE23007.1"/>
    <property type="molecule type" value="Genomic_DNA"/>
</dbReference>
<feature type="transmembrane region" description="Helical" evidence="1">
    <location>
        <begin position="38"/>
        <end position="57"/>
    </location>
</feature>
<evidence type="ECO:0000313" key="3">
    <source>
        <dbReference type="Proteomes" id="UP000007264"/>
    </source>
</evidence>
<evidence type="ECO:0000256" key="1">
    <source>
        <dbReference type="SAM" id="Phobius"/>
    </source>
</evidence>
<comment type="caution">
    <text evidence="2">The sequence shown here is derived from an EMBL/GenBank/DDBJ whole genome shotgun (WGS) entry which is preliminary data.</text>
</comment>
<gene>
    <name evidence="2" type="ORF">COCSUDRAFT_53482</name>
</gene>
<dbReference type="GeneID" id="17040995"/>
<evidence type="ECO:0000313" key="2">
    <source>
        <dbReference type="EMBL" id="EIE23007.1"/>
    </source>
</evidence>
<keyword evidence="3" id="KW-1185">Reference proteome</keyword>
<proteinExistence type="predicted"/>
<sequence>MAPAKALPPSKAKTPAEKWKAWLASEYNDEQKFKANLALLRALGLFSASAFVIINFGDAFSV</sequence>
<keyword evidence="1" id="KW-1133">Transmembrane helix</keyword>
<protein>
    <submittedName>
        <fullName evidence="2">Uncharacterized protein</fullName>
    </submittedName>
</protein>
<reference evidence="2 3" key="1">
    <citation type="journal article" date="2012" name="Genome Biol.">
        <title>The genome of the polar eukaryotic microalga coccomyxa subellipsoidea reveals traits of cold adaptation.</title>
        <authorList>
            <person name="Blanc G."/>
            <person name="Agarkova I."/>
            <person name="Grimwood J."/>
            <person name="Kuo A."/>
            <person name="Brueggeman A."/>
            <person name="Dunigan D."/>
            <person name="Gurnon J."/>
            <person name="Ladunga I."/>
            <person name="Lindquist E."/>
            <person name="Lucas S."/>
            <person name="Pangilinan J."/>
            <person name="Proschold T."/>
            <person name="Salamov A."/>
            <person name="Schmutz J."/>
            <person name="Weeks D."/>
            <person name="Yamada T."/>
            <person name="Claverie J.M."/>
            <person name="Grigoriev I."/>
            <person name="Van Etten J."/>
            <person name="Lomsadze A."/>
            <person name="Borodovsky M."/>
        </authorList>
    </citation>
    <scope>NUCLEOTIDE SEQUENCE [LARGE SCALE GENOMIC DNA]</scope>
    <source>
        <strain evidence="2 3">C-169</strain>
    </source>
</reference>
<keyword evidence="1" id="KW-0812">Transmembrane</keyword>